<dbReference type="AlphaFoldDB" id="A0A644TDG7"/>
<name>A0A644TDG7_9ZZZZ</name>
<organism evidence="7">
    <name type="scientific">bioreactor metagenome</name>
    <dbReference type="NCBI Taxonomy" id="1076179"/>
    <lineage>
        <taxon>unclassified sequences</taxon>
        <taxon>metagenomes</taxon>
        <taxon>ecological metagenomes</taxon>
    </lineage>
</organism>
<dbReference type="PANTHER" id="PTHR32071">
    <property type="entry name" value="TRANSCRIPTIONAL REGULATORY PROTEIN"/>
    <property type="match status" value="1"/>
</dbReference>
<dbReference type="PRINTS" id="PR01590">
    <property type="entry name" value="HTHFIS"/>
</dbReference>
<comment type="caution">
    <text evidence="7">The sequence shown here is derived from an EMBL/GenBank/DDBJ whole genome shotgun (WGS) entry which is preliminary data.</text>
</comment>
<protein>
    <submittedName>
        <fullName evidence="7">Anaerobic nitric oxide reductase transcription regulator NorR</fullName>
    </submittedName>
</protein>
<sequence>MTATGSLRKDPLPENLAPLFAMQRTLMMQSEVPAAIPICVQIIAKEFPDSEVLACFSEDQREAMRIVAASPDFLKEEYASRQIRLGTYPCGLALEQEEPVSTSIPGKGYCIEAPILQNQRIAGALSLLLAVPPAGRFGQEKSKQQPKGQSAPNSERGKAEDLIRWSSFLIEEALGLRSALLGRIDRHEERIIAKGQADSFPAQRPAKSEGIAFHAMIGSSDVMKNVFRLIAQVANTDATVLLSGESGTGKELAARAIHQCSSRAAGPFVAVNCAALPESLIESELFGHEKGAFTGAVASRQGRFEAARDGSLFLDEIGDLSPAVQVKLLRILQEHSFERVGGNKSIRTNARIIVATHRDLQKEVREGRFREDLFFRLNVFPIRLPPLRERGADILLLADHFAETLGISQGKTIKRISSPALDLLMIYHWPGNVRELENCIARAIILSSDSVIHSYDLPPSLQSASSTGTEPASSFDGAIARLEKEMLVEALKIELGNSAQAARRLGITERRFRFALQRYKIDYRQFRTKM</sequence>
<dbReference type="InterPro" id="IPR027417">
    <property type="entry name" value="P-loop_NTPase"/>
</dbReference>
<evidence type="ECO:0000256" key="4">
    <source>
        <dbReference type="ARBA" id="ARBA00023163"/>
    </source>
</evidence>
<dbReference type="GO" id="GO:0005524">
    <property type="term" value="F:ATP binding"/>
    <property type="evidence" value="ECO:0007669"/>
    <property type="project" value="UniProtKB-KW"/>
</dbReference>
<dbReference type="Gene3D" id="1.10.8.60">
    <property type="match status" value="1"/>
</dbReference>
<keyword evidence="4" id="KW-0804">Transcription</keyword>
<dbReference type="InterPro" id="IPR003593">
    <property type="entry name" value="AAA+_ATPase"/>
</dbReference>
<dbReference type="GO" id="GO:0043565">
    <property type="term" value="F:sequence-specific DNA binding"/>
    <property type="evidence" value="ECO:0007669"/>
    <property type="project" value="InterPro"/>
</dbReference>
<dbReference type="InterPro" id="IPR025944">
    <property type="entry name" value="Sigma_54_int_dom_CS"/>
</dbReference>
<dbReference type="Pfam" id="PF02954">
    <property type="entry name" value="HTH_8"/>
    <property type="match status" value="1"/>
</dbReference>
<dbReference type="CDD" id="cd00009">
    <property type="entry name" value="AAA"/>
    <property type="match status" value="1"/>
</dbReference>
<dbReference type="SUPFAM" id="SSF46689">
    <property type="entry name" value="Homeodomain-like"/>
    <property type="match status" value="1"/>
</dbReference>
<evidence type="ECO:0000259" key="6">
    <source>
        <dbReference type="PROSITE" id="PS50045"/>
    </source>
</evidence>
<dbReference type="PROSITE" id="PS50045">
    <property type="entry name" value="SIGMA54_INTERACT_4"/>
    <property type="match status" value="1"/>
</dbReference>
<evidence type="ECO:0000256" key="1">
    <source>
        <dbReference type="ARBA" id="ARBA00022741"/>
    </source>
</evidence>
<dbReference type="Pfam" id="PF00158">
    <property type="entry name" value="Sigma54_activat"/>
    <property type="match status" value="1"/>
</dbReference>
<feature type="domain" description="Sigma-54 factor interaction" evidence="6">
    <location>
        <begin position="216"/>
        <end position="445"/>
    </location>
</feature>
<dbReference type="Pfam" id="PF25601">
    <property type="entry name" value="AAA_lid_14"/>
    <property type="match status" value="1"/>
</dbReference>
<feature type="region of interest" description="Disordered" evidence="5">
    <location>
        <begin position="137"/>
        <end position="158"/>
    </location>
</feature>
<dbReference type="GO" id="GO:0006355">
    <property type="term" value="P:regulation of DNA-templated transcription"/>
    <property type="evidence" value="ECO:0007669"/>
    <property type="project" value="InterPro"/>
</dbReference>
<evidence type="ECO:0000256" key="5">
    <source>
        <dbReference type="SAM" id="MobiDB-lite"/>
    </source>
</evidence>
<dbReference type="PROSITE" id="PS00688">
    <property type="entry name" value="SIGMA54_INTERACT_3"/>
    <property type="match status" value="1"/>
</dbReference>
<evidence type="ECO:0000313" key="7">
    <source>
        <dbReference type="EMBL" id="MPL64527.1"/>
    </source>
</evidence>
<dbReference type="Gene3D" id="3.40.50.300">
    <property type="entry name" value="P-loop containing nucleotide triphosphate hydrolases"/>
    <property type="match status" value="1"/>
</dbReference>
<dbReference type="SMART" id="SM00382">
    <property type="entry name" value="AAA"/>
    <property type="match status" value="1"/>
</dbReference>
<reference evidence="7" key="1">
    <citation type="submission" date="2019-08" db="EMBL/GenBank/DDBJ databases">
        <authorList>
            <person name="Kucharzyk K."/>
            <person name="Murdoch R.W."/>
            <person name="Higgins S."/>
            <person name="Loffler F."/>
        </authorList>
    </citation>
    <scope>NUCLEOTIDE SEQUENCE</scope>
</reference>
<keyword evidence="3" id="KW-0805">Transcription regulation</keyword>
<evidence type="ECO:0000256" key="2">
    <source>
        <dbReference type="ARBA" id="ARBA00022840"/>
    </source>
</evidence>
<dbReference type="InterPro" id="IPR002078">
    <property type="entry name" value="Sigma_54_int"/>
</dbReference>
<keyword evidence="2" id="KW-0067">ATP-binding</keyword>
<dbReference type="InterPro" id="IPR002197">
    <property type="entry name" value="HTH_Fis"/>
</dbReference>
<dbReference type="FunFam" id="3.40.50.300:FF:000006">
    <property type="entry name" value="DNA-binding transcriptional regulator NtrC"/>
    <property type="match status" value="1"/>
</dbReference>
<evidence type="ECO:0000256" key="3">
    <source>
        <dbReference type="ARBA" id="ARBA00023015"/>
    </source>
</evidence>
<gene>
    <name evidence="7" type="primary">norR_18</name>
    <name evidence="7" type="ORF">SDC9_10182</name>
</gene>
<proteinExistence type="predicted"/>
<dbReference type="InterPro" id="IPR009057">
    <property type="entry name" value="Homeodomain-like_sf"/>
</dbReference>
<dbReference type="InterPro" id="IPR058031">
    <property type="entry name" value="AAA_lid_NorR"/>
</dbReference>
<dbReference type="EMBL" id="VSSQ01000025">
    <property type="protein sequence ID" value="MPL64527.1"/>
    <property type="molecule type" value="Genomic_DNA"/>
</dbReference>
<keyword evidence="1" id="KW-0547">Nucleotide-binding</keyword>
<dbReference type="SUPFAM" id="SSF52540">
    <property type="entry name" value="P-loop containing nucleoside triphosphate hydrolases"/>
    <property type="match status" value="1"/>
</dbReference>
<dbReference type="Gene3D" id="1.10.10.60">
    <property type="entry name" value="Homeodomain-like"/>
    <property type="match status" value="1"/>
</dbReference>
<accession>A0A644TDG7</accession>